<gene>
    <name evidence="3" type="primary">LOC106171221</name>
</gene>
<feature type="compositionally biased region" description="Acidic residues" evidence="1">
    <location>
        <begin position="170"/>
        <end position="184"/>
    </location>
</feature>
<dbReference type="GeneID" id="106171221"/>
<dbReference type="OrthoDB" id="10072364at2759"/>
<dbReference type="RefSeq" id="XP_013406906.1">
    <property type="nucleotide sequence ID" value="XM_013551452.1"/>
</dbReference>
<feature type="region of interest" description="Disordered" evidence="1">
    <location>
        <begin position="51"/>
        <end position="95"/>
    </location>
</feature>
<name>A0A1S3J9K9_LINAN</name>
<reference evidence="3" key="1">
    <citation type="submission" date="2025-08" db="UniProtKB">
        <authorList>
            <consortium name="RefSeq"/>
        </authorList>
    </citation>
    <scope>IDENTIFICATION</scope>
    <source>
        <tissue evidence="3">Gonads</tissue>
    </source>
</reference>
<sequence>MISVKMTKSKRRWRPSLKFKRENKITVLSDNVRLACSLTLSLNLGIMQRTSQQTTGDDSDSSGDIPLSQLRTPRTQQKDPPGDPYKTPGVTPRASDRIRCRKARTFVMPNKRDVFDKIEVPSNGKFSSYEHLKPRRIVNDFIRVNHRYNFDPDYTSGEDSSLDGFLAENNSEEEEEEDEEDDEDTFQHRNSKKKKNCGLQKRRTSIFSSVKSGDKMDTGSKFKRIRTIADDSSDEDGQNADDSDSDVPMKKVRKFSHGSSVSGVIDDDSDD</sequence>
<evidence type="ECO:0000313" key="2">
    <source>
        <dbReference type="Proteomes" id="UP000085678"/>
    </source>
</evidence>
<organism evidence="2 3">
    <name type="scientific">Lingula anatina</name>
    <name type="common">Brachiopod</name>
    <name type="synonym">Lingula unguis</name>
    <dbReference type="NCBI Taxonomy" id="7574"/>
    <lineage>
        <taxon>Eukaryota</taxon>
        <taxon>Metazoa</taxon>
        <taxon>Spiralia</taxon>
        <taxon>Lophotrochozoa</taxon>
        <taxon>Brachiopoda</taxon>
        <taxon>Linguliformea</taxon>
        <taxon>Lingulata</taxon>
        <taxon>Lingulida</taxon>
        <taxon>Linguloidea</taxon>
        <taxon>Lingulidae</taxon>
        <taxon>Lingula</taxon>
    </lineage>
</organism>
<dbReference type="Proteomes" id="UP000085678">
    <property type="component" value="Unplaced"/>
</dbReference>
<dbReference type="KEGG" id="lak:106171221"/>
<protein>
    <submittedName>
        <fullName evidence="3">Uncharacterized protein LOC106171221 isoform X1</fullName>
    </submittedName>
</protein>
<feature type="compositionally biased region" description="Basic residues" evidence="1">
    <location>
        <begin position="189"/>
        <end position="204"/>
    </location>
</feature>
<keyword evidence="2" id="KW-1185">Reference proteome</keyword>
<evidence type="ECO:0000256" key="1">
    <source>
        <dbReference type="SAM" id="MobiDB-lite"/>
    </source>
</evidence>
<evidence type="ECO:0000313" key="3">
    <source>
        <dbReference type="RefSeq" id="XP_013406906.1"/>
    </source>
</evidence>
<feature type="compositionally biased region" description="Acidic residues" evidence="1">
    <location>
        <begin position="231"/>
        <end position="245"/>
    </location>
</feature>
<dbReference type="InParanoid" id="A0A1S3J9K9"/>
<accession>A0A1S3J9K9</accession>
<feature type="region of interest" description="Disordered" evidence="1">
    <location>
        <begin position="149"/>
        <end position="271"/>
    </location>
</feature>
<dbReference type="AlphaFoldDB" id="A0A1S3J9K9"/>
<proteinExistence type="predicted"/>